<dbReference type="ChiTaRS" id="HFM1">
    <property type="organism name" value="human"/>
</dbReference>
<proteinExistence type="evidence at transcript level"/>
<dbReference type="InterPro" id="IPR011545">
    <property type="entry name" value="DEAD/DEAH_box_helicase_dom"/>
</dbReference>
<dbReference type="AlphaFoldDB" id="B7ZM16"/>
<dbReference type="GO" id="GO:0016787">
    <property type="term" value="F:hydrolase activity"/>
    <property type="evidence" value="ECO:0007669"/>
    <property type="project" value="UniProtKB-KW"/>
</dbReference>
<dbReference type="InterPro" id="IPR014001">
    <property type="entry name" value="Helicase_ATP-bd"/>
</dbReference>
<dbReference type="GO" id="GO:0003676">
    <property type="term" value="F:nucleic acid binding"/>
    <property type="evidence" value="ECO:0007669"/>
    <property type="project" value="InterPro"/>
</dbReference>
<dbReference type="OrthoDB" id="5575at2759"/>
<protein>
    <submittedName>
        <fullName evidence="2">HFM1 protein</fullName>
    </submittedName>
</protein>
<dbReference type="PANTHER" id="PTHR47835:SF3">
    <property type="entry name" value="HELICASE FOR MEIOSIS 1"/>
    <property type="match status" value="1"/>
</dbReference>
<organism evidence="2">
    <name type="scientific">Homo sapiens</name>
    <name type="common">Human</name>
    <dbReference type="NCBI Taxonomy" id="9606"/>
    <lineage>
        <taxon>Eukaryota</taxon>
        <taxon>Metazoa</taxon>
        <taxon>Chordata</taxon>
        <taxon>Craniata</taxon>
        <taxon>Vertebrata</taxon>
        <taxon>Euteleostomi</taxon>
        <taxon>Mammalia</taxon>
        <taxon>Eutheria</taxon>
        <taxon>Euarchontoglires</taxon>
        <taxon>Primates</taxon>
        <taxon>Haplorrhini</taxon>
        <taxon>Catarrhini</taxon>
        <taxon>Hominidae</taxon>
        <taxon>Homo</taxon>
    </lineage>
</organism>
<dbReference type="CDD" id="cd18023">
    <property type="entry name" value="DEXHc_HFM1"/>
    <property type="match status" value="1"/>
</dbReference>
<dbReference type="InterPro" id="IPR027417">
    <property type="entry name" value="P-loop_NTPase"/>
</dbReference>
<dbReference type="InterPro" id="IPR052247">
    <property type="entry name" value="Meiotic_Crossover_Helicase"/>
</dbReference>
<reference evidence="2" key="1">
    <citation type="journal article" date="2004" name="Genome Res.">
        <title>The status, quality, and expansion of the NIH full-length cDNA project: the Mammalian Gene Collection (MGC).</title>
        <authorList>
            <consortium name="The MGC Project Team"/>
            <person name="Gerhard D.S."/>
            <person name="Wagner L."/>
            <person name="Feingold E.A."/>
            <person name="Shenmen C.M."/>
            <person name="Grouse L.H."/>
            <person name="Schuler G."/>
            <person name="Klein S.L."/>
            <person name="Old S."/>
            <person name="Rasooly R."/>
            <person name="Good P."/>
            <person name="Guyer M."/>
            <person name="Peck A.M."/>
            <person name="Derge J.G."/>
            <person name="Lipman D."/>
            <person name="Collins F.S."/>
            <person name="Jang W."/>
            <person name="Sherry S."/>
            <person name="Feolo M."/>
            <person name="Misquitta L."/>
            <person name="Lee E."/>
            <person name="Rotmistrovsky K."/>
            <person name="Greenhut S.F."/>
            <person name="Schaefer C.F."/>
            <person name="Buetow K."/>
            <person name="Bonner T.I."/>
            <person name="Haussler D."/>
            <person name="Kent J."/>
            <person name="Kiekhaus M."/>
            <person name="Furey T."/>
            <person name="Brent M."/>
            <person name="Prange C."/>
            <person name="Schreiber K."/>
            <person name="Shapiro N."/>
            <person name="Bhat N.K."/>
            <person name="Hopkins R.F."/>
            <person name="Hsie F."/>
            <person name="Driscoll T."/>
            <person name="Soares M.B."/>
            <person name="Casavant T.L."/>
            <person name="Scheetz T.E."/>
            <person name="Brown-stein M.J."/>
            <person name="Usdin T.B."/>
            <person name="Toshiyuki S."/>
            <person name="Carninci P."/>
            <person name="Piao Y."/>
            <person name="Dudekula D.B."/>
            <person name="Ko M.S."/>
            <person name="Kawakami K."/>
            <person name="Suzuki Y."/>
            <person name="Sugano S."/>
            <person name="Gruber C.E."/>
            <person name="Smith M.R."/>
            <person name="Simmons B."/>
            <person name="Moore T."/>
            <person name="Waterman R."/>
            <person name="Johnson S.L."/>
            <person name="Ruan Y."/>
            <person name="Wei C.L."/>
            <person name="Mathavan S."/>
            <person name="Gunaratne P.H."/>
            <person name="Wu J."/>
            <person name="Garcia A.M."/>
            <person name="Hulyk S.W."/>
            <person name="Fuh E."/>
            <person name="Yuan Y."/>
            <person name="Sneed A."/>
            <person name="Kowis C."/>
            <person name="Hodgson A."/>
            <person name="Muzny D.M."/>
            <person name="McPherson J."/>
            <person name="Gibbs R.A."/>
            <person name="Fahey J."/>
            <person name="Helton E."/>
            <person name="Ketteman M."/>
            <person name="Madan A."/>
            <person name="Rodrigues S."/>
            <person name="Sanchez A."/>
            <person name="Whiting M."/>
            <person name="Madari A."/>
            <person name="Young A.C."/>
            <person name="Wetherby K.D."/>
            <person name="Granite S.J."/>
            <person name="Kwong P.N."/>
            <person name="Brinkley C.P."/>
            <person name="Pearson R.L."/>
            <person name="Bouffard G.G."/>
            <person name="Blakesly R.W."/>
            <person name="Green E.D."/>
            <person name="Dickson M.C."/>
            <person name="Rodriguez A.C."/>
            <person name="Grimwood J."/>
            <person name="Schmutz J."/>
            <person name="Myers R.M."/>
            <person name="Butterfield Y.S."/>
            <person name="Griffith M."/>
            <person name="Griffith O.L."/>
            <person name="Krzywinski M.I."/>
            <person name="Liao N."/>
            <person name="Morin R."/>
            <person name="Morrin R."/>
            <person name="Palmquist D."/>
            <person name="Petrescu A.S."/>
            <person name="Skalska U."/>
            <person name="Smailus D.E."/>
            <person name="Stott J.M."/>
            <person name="Schnerch A."/>
            <person name="Schein J.E."/>
            <person name="Jones S.J."/>
            <person name="Holt R.A."/>
            <person name="Baross A."/>
            <person name="Marra M.A."/>
            <person name="Clifton S."/>
            <person name="Makowski K.A."/>
            <person name="Bosak S."/>
            <person name="Malek J."/>
        </authorList>
    </citation>
    <scope>NUCLEOTIDE SEQUENCE [LARGE SCALE MRNA]</scope>
</reference>
<dbReference type="PANTHER" id="PTHR47835">
    <property type="entry name" value="HFM1, ATP DEPENDENT DNA HELICASE HOMOLOG"/>
    <property type="match status" value="1"/>
</dbReference>
<dbReference type="Gene3D" id="3.40.50.300">
    <property type="entry name" value="P-loop containing nucleotide triphosphate hydrolases"/>
    <property type="match status" value="1"/>
</dbReference>
<feature type="domain" description="Helicase ATP-binding" evidence="1">
    <location>
        <begin position="290"/>
        <end position="471"/>
    </location>
</feature>
<dbReference type="PeptideAtlas" id="B7ZM16"/>
<evidence type="ECO:0000259" key="1">
    <source>
        <dbReference type="PROSITE" id="PS51192"/>
    </source>
</evidence>
<dbReference type="Pfam" id="PF00270">
    <property type="entry name" value="DEAD"/>
    <property type="match status" value="1"/>
</dbReference>
<dbReference type="SMART" id="SM00487">
    <property type="entry name" value="DEXDc"/>
    <property type="match status" value="1"/>
</dbReference>
<name>B7ZM16_HUMAN</name>
<dbReference type="FunFam" id="3.40.50.300:FF:000950">
    <property type="entry name" value="probable ATP-dependent DNA helicase HFM1"/>
    <property type="match status" value="1"/>
</dbReference>
<dbReference type="GO" id="GO:0005524">
    <property type="term" value="F:ATP binding"/>
    <property type="evidence" value="ECO:0007669"/>
    <property type="project" value="InterPro"/>
</dbReference>
<dbReference type="EMBL" id="BC144198">
    <property type="protein sequence ID" value="AAI44199.1"/>
    <property type="molecule type" value="mRNA"/>
</dbReference>
<dbReference type="SUPFAM" id="SSF52540">
    <property type="entry name" value="P-loop containing nucleoside triphosphate hydrolases"/>
    <property type="match status" value="1"/>
</dbReference>
<dbReference type="PROSITE" id="PS51192">
    <property type="entry name" value="HELICASE_ATP_BIND_1"/>
    <property type="match status" value="1"/>
</dbReference>
<dbReference type="GO" id="GO:0043138">
    <property type="term" value="F:3'-5' DNA helicase activity"/>
    <property type="evidence" value="ECO:0007669"/>
    <property type="project" value="UniProtKB-EC"/>
</dbReference>
<gene>
    <name evidence="2" type="primary">HFM1</name>
</gene>
<evidence type="ECO:0000313" key="2">
    <source>
        <dbReference type="EMBL" id="AAI44199.1"/>
    </source>
</evidence>
<sequence length="471" mass="53510">MLKSNDCLFSLENLFFEKPDEVENHPDNEKSLDWFLPPAPLISEIPDTQELEEELESHKLLGQEKRPKMLTSNLKITNEDTNYISLTQKFQFAFPSDKYEQDDLNLEGVGNNDLSHVAGKLTYASQKYKNHIGTEIAPEKSVPDDTKLVNFAEDKGESTSVFRKRLFKISDNIHGSAYSNDNELDSHIGSVKIVQTEMNKGKSRNYSNSKQKFQYSANVFTANNAFSASEIGEGMFKAPSFSVAFQPHDIQEVTENGLGSLKAVTEIPAKFRSIFKEFPYFNYIQSKAFDDLLYTDRNFVICAPTGSGKTVVFELAITRLLMEVPLPWLNIKIVYMAPIKALCSQRFDDWKEKFGPIGLNCKELTGDTVMDDLFEIQHAHIIMTTPEKWDSMTRKWRDNSLVQLVRLFLIDEVHIVKDENRGPTLEVVVSRMKTVQSVSQTLKNTSTAIPMRFVAVSATIPNAEDVSYNFN</sequence>
<accession>B7ZM16</accession>